<evidence type="ECO:0000256" key="1">
    <source>
        <dbReference type="ARBA" id="ARBA00022737"/>
    </source>
</evidence>
<dbReference type="PANTHER" id="PTHR10039">
    <property type="entry name" value="AMELOGENIN"/>
    <property type="match status" value="1"/>
</dbReference>
<dbReference type="InterPro" id="IPR027417">
    <property type="entry name" value="P-loop_NTPase"/>
</dbReference>
<feature type="domain" description="Nephrocystin 3-like N-terminal" evidence="3">
    <location>
        <begin position="200"/>
        <end position="335"/>
    </location>
</feature>
<feature type="compositionally biased region" description="Low complexity" evidence="2">
    <location>
        <begin position="110"/>
        <end position="119"/>
    </location>
</feature>
<accession>A0A9W8J520</accession>
<dbReference type="PANTHER" id="PTHR10039:SF14">
    <property type="entry name" value="NACHT DOMAIN-CONTAINING PROTEIN"/>
    <property type="match status" value="1"/>
</dbReference>
<protein>
    <recommendedName>
        <fullName evidence="3">Nephrocystin 3-like N-terminal domain-containing protein</fullName>
    </recommendedName>
</protein>
<evidence type="ECO:0000313" key="4">
    <source>
        <dbReference type="EMBL" id="KAJ2926459.1"/>
    </source>
</evidence>
<feature type="compositionally biased region" description="Polar residues" evidence="2">
    <location>
        <begin position="49"/>
        <end position="67"/>
    </location>
</feature>
<keyword evidence="1" id="KW-0677">Repeat</keyword>
<sequence>MSPKSKSRGLFSRIVSSFGGRGSKPTVDCHQDSHEIPSAGAGPSRRSDPLSTNSVPDLSLPMDNSTPECRECQPPISQPRSEENVVECAQSLMPGNRDFLRPQPQPSPGQQPYSQPAAPESKSTHSGMASFLAGASGFQMRDIQYIDHVTVNTSGGAGDGSIDGWGLLLNNIAPNALHDSRARYDAPKCDEDTRVEVTGEIMDWIQDCSSPQRLLCMTGAAGSGKSALQQTIAERCAKADILGAAFFLSSTDPTRNRASTVVGTIAYQLGLKHPLFQRAIIAAVKRDPLIFSRSIQSQIEGLIVLPFESLRRSEEIDIGTFPYAILIDGLDECKGEPNDPMGPPHLAIDDRCEGEDRQAELLGAIRHCILNNDLPFRVFIASRPEWAVRTALEPGGHLHQVAYHIQLSNKYDASGDMYRYLQRRFEDIGLRIGKPQWYTENNIRTLVKAASGQFIYVATVYKYISERRAAPTQKLKAVLTWMPGEHQKARPFEALDRLYTNILLAAKTAYEAVDIHHGRNFLLLFRAHHINAGGTEALCDSLHLSVPADVLTALLCLEATGEESLISDLRSLVTLETDVNGDLHLRLYHKSFSDFLAAESRAQALFLPTSRVVTHLAKCCMQHIIECPLDFNSVPAKWEELPLPAVYRRSLLEAIEDLPLLLYSAPDIGDEVFGFTRDGGWQKINNLLPLLYRSKGWFFTKFETWIYHLGQSTDKPNPEVAATIIALKVDATIWSLTNHIRSIPVSRN</sequence>
<dbReference type="SUPFAM" id="SSF52540">
    <property type="entry name" value="P-loop containing nucleoside triphosphate hydrolases"/>
    <property type="match status" value="1"/>
</dbReference>
<evidence type="ECO:0000259" key="3">
    <source>
        <dbReference type="Pfam" id="PF24883"/>
    </source>
</evidence>
<feature type="non-terminal residue" evidence="4">
    <location>
        <position position="1"/>
    </location>
</feature>
<evidence type="ECO:0000313" key="5">
    <source>
        <dbReference type="Proteomes" id="UP001140091"/>
    </source>
</evidence>
<organism evidence="4 5">
    <name type="scientific">Candolleomyces eurysporus</name>
    <dbReference type="NCBI Taxonomy" id="2828524"/>
    <lineage>
        <taxon>Eukaryota</taxon>
        <taxon>Fungi</taxon>
        <taxon>Dikarya</taxon>
        <taxon>Basidiomycota</taxon>
        <taxon>Agaricomycotina</taxon>
        <taxon>Agaricomycetes</taxon>
        <taxon>Agaricomycetidae</taxon>
        <taxon>Agaricales</taxon>
        <taxon>Agaricineae</taxon>
        <taxon>Psathyrellaceae</taxon>
        <taxon>Candolleomyces</taxon>
    </lineage>
</organism>
<dbReference type="EMBL" id="JANBPK010001059">
    <property type="protein sequence ID" value="KAJ2926459.1"/>
    <property type="molecule type" value="Genomic_DNA"/>
</dbReference>
<reference evidence="4" key="1">
    <citation type="submission" date="2022-06" db="EMBL/GenBank/DDBJ databases">
        <title>Genome Sequence of Candolleomyces eurysporus.</title>
        <authorList>
            <person name="Buettner E."/>
        </authorList>
    </citation>
    <scope>NUCLEOTIDE SEQUENCE</scope>
    <source>
        <strain evidence="4">VTCC 930004</strain>
    </source>
</reference>
<dbReference type="Proteomes" id="UP001140091">
    <property type="component" value="Unassembled WGS sequence"/>
</dbReference>
<feature type="region of interest" description="Disordered" evidence="2">
    <location>
        <begin position="1"/>
        <end position="127"/>
    </location>
</feature>
<dbReference type="OrthoDB" id="7464126at2759"/>
<comment type="caution">
    <text evidence="4">The sequence shown here is derived from an EMBL/GenBank/DDBJ whole genome shotgun (WGS) entry which is preliminary data.</text>
</comment>
<evidence type="ECO:0000256" key="2">
    <source>
        <dbReference type="SAM" id="MobiDB-lite"/>
    </source>
</evidence>
<proteinExistence type="predicted"/>
<dbReference type="InterPro" id="IPR056884">
    <property type="entry name" value="NPHP3-like_N"/>
</dbReference>
<dbReference type="AlphaFoldDB" id="A0A9W8J520"/>
<gene>
    <name evidence="4" type="ORF">H1R20_g10635</name>
</gene>
<name>A0A9W8J520_9AGAR</name>
<dbReference type="Pfam" id="PF24883">
    <property type="entry name" value="NPHP3_N"/>
    <property type="match status" value="1"/>
</dbReference>
<keyword evidence="5" id="KW-1185">Reference proteome</keyword>